<gene>
    <name evidence="7" type="ORF">AWC27_01425</name>
</gene>
<proteinExistence type="predicted"/>
<feature type="transmembrane region" description="Helical" evidence="6">
    <location>
        <begin position="431"/>
        <end position="450"/>
    </location>
</feature>
<keyword evidence="4 6" id="KW-1133">Transmembrane helix</keyword>
<comment type="subcellular location">
    <subcellularLocation>
        <location evidence="1">Membrane</location>
        <topology evidence="1">Multi-pass membrane protein</topology>
    </subcellularLocation>
</comment>
<dbReference type="PANTHER" id="PTHR45649">
    <property type="entry name" value="AMINO-ACID PERMEASE BAT1"/>
    <property type="match status" value="1"/>
</dbReference>
<feature type="transmembrane region" description="Helical" evidence="6">
    <location>
        <begin position="391"/>
        <end position="411"/>
    </location>
</feature>
<evidence type="ECO:0000313" key="8">
    <source>
        <dbReference type="Proteomes" id="UP000193317"/>
    </source>
</evidence>
<feature type="transmembrane region" description="Helical" evidence="6">
    <location>
        <begin position="221"/>
        <end position="239"/>
    </location>
</feature>
<feature type="transmembrane region" description="Helical" evidence="6">
    <location>
        <begin position="179"/>
        <end position="201"/>
    </location>
</feature>
<feature type="transmembrane region" description="Helical" evidence="6">
    <location>
        <begin position="462"/>
        <end position="480"/>
    </location>
</feature>
<keyword evidence="5 6" id="KW-0472">Membrane</keyword>
<evidence type="ECO:0000256" key="2">
    <source>
        <dbReference type="ARBA" id="ARBA00022448"/>
    </source>
</evidence>
<feature type="transmembrane region" description="Helical" evidence="6">
    <location>
        <begin position="365"/>
        <end position="385"/>
    </location>
</feature>
<name>A0A1X2FCY6_MYCSZ</name>
<feature type="transmembrane region" description="Helical" evidence="6">
    <location>
        <begin position="310"/>
        <end position="330"/>
    </location>
</feature>
<dbReference type="Gene3D" id="1.20.1740.10">
    <property type="entry name" value="Amino acid/polyamine transporter I"/>
    <property type="match status" value="1"/>
</dbReference>
<dbReference type="Pfam" id="PF13520">
    <property type="entry name" value="AA_permease_2"/>
    <property type="match status" value="1"/>
</dbReference>
<feature type="transmembrane region" description="Helical" evidence="6">
    <location>
        <begin position="154"/>
        <end position="172"/>
    </location>
</feature>
<keyword evidence="8" id="KW-1185">Reference proteome</keyword>
<dbReference type="PANTHER" id="PTHR45649:SF26">
    <property type="entry name" value="OS04G0435100 PROTEIN"/>
    <property type="match status" value="1"/>
</dbReference>
<dbReference type="Proteomes" id="UP000193317">
    <property type="component" value="Unassembled WGS sequence"/>
</dbReference>
<comment type="caution">
    <text evidence="7">The sequence shown here is derived from an EMBL/GenBank/DDBJ whole genome shotgun (WGS) entry which is preliminary data.</text>
</comment>
<sequence>MLDNYSHPPPDSSSDLAADDDQAQLKALGFQSEFRRDMSPWANFSLGFTYLSPVVGIYTVFAFALAAAGPPMIWSLLIAGAGQMLVALVFSEVVAQFPVAGGVYPWARRLWGRKWAWMTGWVYMFCLLALIADAAFGAGPYMAAMFGFAPSVQAKIYCGLAVLALATVINLTGTKMLGYFAIFGFTAELVGALVVGTWLLLTQRHHGLGVLFNSFGAQGEHSFLYAFLAASLIALYQFFGFEACGDVAEEVPNPGKQIPKAMRRTIYIGGAAATFVCLSLILSVADFGAVIRGEDTNPISTVLTRTFGDVGSRIVLAIVLISFVSCALSLQAAASRLIYSYGRDDMIVGSRLLAKFDHKRHVPPYALLAAVIVPAALIIGSIISTHPLTKLISFGTVGVYIGFQMVVLAALRARVKGWAPSGKYRLGRWGMLVNIGALIYGVAAIVNICWPRTPEAPWYDNYVVLLMSGLVVGLGLVYLVTTRAHTKSNAPHADAIPVADAA</sequence>
<feature type="transmembrane region" description="Helical" evidence="6">
    <location>
        <begin position="44"/>
        <end position="66"/>
    </location>
</feature>
<protein>
    <submittedName>
        <fullName evidence="7">Amino acid permease</fullName>
    </submittedName>
</protein>
<dbReference type="InterPro" id="IPR002293">
    <property type="entry name" value="AA/rel_permease1"/>
</dbReference>
<dbReference type="EMBL" id="LQPW01000013">
    <property type="protein sequence ID" value="ORX16311.1"/>
    <property type="molecule type" value="Genomic_DNA"/>
</dbReference>
<evidence type="ECO:0000256" key="6">
    <source>
        <dbReference type="SAM" id="Phobius"/>
    </source>
</evidence>
<dbReference type="PIRSF" id="PIRSF006060">
    <property type="entry name" value="AA_transporter"/>
    <property type="match status" value="1"/>
</dbReference>
<evidence type="ECO:0000313" key="7">
    <source>
        <dbReference type="EMBL" id="ORX16311.1"/>
    </source>
</evidence>
<reference evidence="7 8" key="1">
    <citation type="submission" date="2016-01" db="EMBL/GenBank/DDBJ databases">
        <title>The new phylogeny of the genus Mycobacterium.</title>
        <authorList>
            <person name="Tarcisio F."/>
            <person name="Conor M."/>
            <person name="Antonella G."/>
            <person name="Elisabetta G."/>
            <person name="Giulia F.S."/>
            <person name="Sara T."/>
            <person name="Anna F."/>
            <person name="Clotilde B."/>
            <person name="Roberto B."/>
            <person name="Veronica D.S."/>
            <person name="Fabio R."/>
            <person name="Monica P."/>
            <person name="Olivier J."/>
            <person name="Enrico T."/>
            <person name="Nicola S."/>
        </authorList>
    </citation>
    <scope>NUCLEOTIDE SEQUENCE [LARGE SCALE GENOMIC DNA]</scope>
    <source>
        <strain evidence="7 8">DSM 44166</strain>
    </source>
</reference>
<dbReference type="GO" id="GO:0022857">
    <property type="term" value="F:transmembrane transporter activity"/>
    <property type="evidence" value="ECO:0007669"/>
    <property type="project" value="InterPro"/>
</dbReference>
<evidence type="ECO:0000256" key="3">
    <source>
        <dbReference type="ARBA" id="ARBA00022692"/>
    </source>
</evidence>
<keyword evidence="2" id="KW-0813">Transport</keyword>
<feature type="transmembrane region" description="Helical" evidence="6">
    <location>
        <begin position="72"/>
        <end position="94"/>
    </location>
</feature>
<dbReference type="AlphaFoldDB" id="A0A1X2FCY6"/>
<evidence type="ECO:0000256" key="5">
    <source>
        <dbReference type="ARBA" id="ARBA00023136"/>
    </source>
</evidence>
<accession>A0A1X2FCY6</accession>
<organism evidence="7 8">
    <name type="scientific">Mycobacterium szulgai</name>
    <dbReference type="NCBI Taxonomy" id="1787"/>
    <lineage>
        <taxon>Bacteria</taxon>
        <taxon>Bacillati</taxon>
        <taxon>Actinomycetota</taxon>
        <taxon>Actinomycetes</taxon>
        <taxon>Mycobacteriales</taxon>
        <taxon>Mycobacteriaceae</taxon>
        <taxon>Mycobacterium</taxon>
    </lineage>
</organism>
<evidence type="ECO:0000256" key="4">
    <source>
        <dbReference type="ARBA" id="ARBA00022989"/>
    </source>
</evidence>
<evidence type="ECO:0000256" key="1">
    <source>
        <dbReference type="ARBA" id="ARBA00004141"/>
    </source>
</evidence>
<feature type="transmembrane region" description="Helical" evidence="6">
    <location>
        <begin position="266"/>
        <end position="290"/>
    </location>
</feature>
<dbReference type="GO" id="GO:0016020">
    <property type="term" value="C:membrane"/>
    <property type="evidence" value="ECO:0007669"/>
    <property type="project" value="UniProtKB-SubCell"/>
</dbReference>
<keyword evidence="3 6" id="KW-0812">Transmembrane</keyword>
<feature type="transmembrane region" description="Helical" evidence="6">
    <location>
        <begin position="115"/>
        <end position="142"/>
    </location>
</feature>